<dbReference type="InterPro" id="IPR051011">
    <property type="entry name" value="Metal_resp_trans_reg"/>
</dbReference>
<dbReference type="SMART" id="SM00418">
    <property type="entry name" value="HTH_ARSR"/>
    <property type="match status" value="1"/>
</dbReference>
<evidence type="ECO:0000256" key="4">
    <source>
        <dbReference type="SAM" id="MobiDB-lite"/>
    </source>
</evidence>
<evidence type="ECO:0000256" key="1">
    <source>
        <dbReference type="ARBA" id="ARBA00023015"/>
    </source>
</evidence>
<evidence type="ECO:0000256" key="2">
    <source>
        <dbReference type="ARBA" id="ARBA00023125"/>
    </source>
</evidence>
<protein>
    <submittedName>
        <fullName evidence="6">DNA-binding transcriptional regulator, ArsR family</fullName>
    </submittedName>
</protein>
<proteinExistence type="predicted"/>
<dbReference type="Proteomes" id="UP000184428">
    <property type="component" value="Unassembled WGS sequence"/>
</dbReference>
<dbReference type="AlphaFoldDB" id="A0A1M7UT81"/>
<dbReference type="PRINTS" id="PR00778">
    <property type="entry name" value="HTHARSR"/>
</dbReference>
<dbReference type="GO" id="GO:0003700">
    <property type="term" value="F:DNA-binding transcription factor activity"/>
    <property type="evidence" value="ECO:0007669"/>
    <property type="project" value="InterPro"/>
</dbReference>
<dbReference type="InterPro" id="IPR036388">
    <property type="entry name" value="WH-like_DNA-bd_sf"/>
</dbReference>
<dbReference type="GO" id="GO:0003677">
    <property type="term" value="F:DNA binding"/>
    <property type="evidence" value="ECO:0007669"/>
    <property type="project" value="UniProtKB-KW"/>
</dbReference>
<reference evidence="6 7" key="1">
    <citation type="submission" date="2016-12" db="EMBL/GenBank/DDBJ databases">
        <authorList>
            <person name="Song W.-J."/>
            <person name="Kurnit D.M."/>
        </authorList>
    </citation>
    <scope>NUCLEOTIDE SEQUENCE [LARGE SCALE GENOMIC DNA]</scope>
    <source>
        <strain evidence="6 7">DSM 43162</strain>
    </source>
</reference>
<dbReference type="InterPro" id="IPR036390">
    <property type="entry name" value="WH_DNA-bd_sf"/>
</dbReference>
<dbReference type="PROSITE" id="PS50987">
    <property type="entry name" value="HTH_ARSR_2"/>
    <property type="match status" value="1"/>
</dbReference>
<evidence type="ECO:0000259" key="5">
    <source>
        <dbReference type="PROSITE" id="PS50987"/>
    </source>
</evidence>
<dbReference type="RefSeq" id="WP_072920315.1">
    <property type="nucleotide sequence ID" value="NZ_FRDM01000028.1"/>
</dbReference>
<dbReference type="CDD" id="cd00090">
    <property type="entry name" value="HTH_ARSR"/>
    <property type="match status" value="1"/>
</dbReference>
<feature type="domain" description="HTH arsR-type" evidence="5">
    <location>
        <begin position="23"/>
        <end position="115"/>
    </location>
</feature>
<dbReference type="InterPro" id="IPR011991">
    <property type="entry name" value="ArsR-like_HTH"/>
</dbReference>
<name>A0A1M7UT81_9ACTN</name>
<dbReference type="PANTHER" id="PTHR43132">
    <property type="entry name" value="ARSENICAL RESISTANCE OPERON REPRESSOR ARSR-RELATED"/>
    <property type="match status" value="1"/>
</dbReference>
<accession>A0A1M7UT81</accession>
<keyword evidence="3" id="KW-0804">Transcription</keyword>
<keyword evidence="1" id="KW-0805">Transcription regulation</keyword>
<organism evidence="6 7">
    <name type="scientific">Geodermatophilus obscurus</name>
    <dbReference type="NCBI Taxonomy" id="1861"/>
    <lineage>
        <taxon>Bacteria</taxon>
        <taxon>Bacillati</taxon>
        <taxon>Actinomycetota</taxon>
        <taxon>Actinomycetes</taxon>
        <taxon>Geodermatophilales</taxon>
        <taxon>Geodermatophilaceae</taxon>
        <taxon>Geodermatophilus</taxon>
    </lineage>
</organism>
<feature type="region of interest" description="Disordered" evidence="4">
    <location>
        <begin position="93"/>
        <end position="115"/>
    </location>
</feature>
<dbReference type="SUPFAM" id="SSF46785">
    <property type="entry name" value="Winged helix' DNA-binding domain"/>
    <property type="match status" value="1"/>
</dbReference>
<keyword evidence="2 6" id="KW-0238">DNA-binding</keyword>
<dbReference type="EMBL" id="FRDM01000028">
    <property type="protein sequence ID" value="SHN86127.1"/>
    <property type="molecule type" value="Genomic_DNA"/>
</dbReference>
<evidence type="ECO:0000313" key="6">
    <source>
        <dbReference type="EMBL" id="SHN86127.1"/>
    </source>
</evidence>
<gene>
    <name evidence="6" type="ORF">SAMN05660350_03883</name>
</gene>
<dbReference type="OrthoDB" id="9810923at2"/>
<dbReference type="InterPro" id="IPR001845">
    <property type="entry name" value="HTH_ArsR_DNA-bd_dom"/>
</dbReference>
<evidence type="ECO:0000313" key="7">
    <source>
        <dbReference type="Proteomes" id="UP000184428"/>
    </source>
</evidence>
<evidence type="ECO:0000256" key="3">
    <source>
        <dbReference type="ARBA" id="ARBA00023163"/>
    </source>
</evidence>
<dbReference type="PANTHER" id="PTHR43132:SF6">
    <property type="entry name" value="HTH-TYPE TRANSCRIPTIONAL REPRESSOR CZRA"/>
    <property type="match status" value="1"/>
</dbReference>
<sequence>MAQLAHDHPLHPERVAAARARLPSAARAERITSLLGLLADPVRARLLHALGVAEELCVGDPALALGVTEDQARYGLRVLRGAGLVGRRKEGHVAYYRPPGPSRSAPARGGRPGFR</sequence>
<dbReference type="Gene3D" id="1.10.10.10">
    <property type="entry name" value="Winged helix-like DNA-binding domain superfamily/Winged helix DNA-binding domain"/>
    <property type="match status" value="1"/>
</dbReference>